<organism evidence="2 3">
    <name type="scientific">Paragonimus westermani</name>
    <dbReference type="NCBI Taxonomy" id="34504"/>
    <lineage>
        <taxon>Eukaryota</taxon>
        <taxon>Metazoa</taxon>
        <taxon>Spiralia</taxon>
        <taxon>Lophotrochozoa</taxon>
        <taxon>Platyhelminthes</taxon>
        <taxon>Trematoda</taxon>
        <taxon>Digenea</taxon>
        <taxon>Plagiorchiida</taxon>
        <taxon>Troglotremata</taxon>
        <taxon>Troglotrematidae</taxon>
        <taxon>Paragonimus</taxon>
    </lineage>
</organism>
<comment type="caution">
    <text evidence="2">The sequence shown here is derived from an EMBL/GenBank/DDBJ whole genome shotgun (WGS) entry which is preliminary data.</text>
</comment>
<evidence type="ECO:0000256" key="1">
    <source>
        <dbReference type="SAM" id="MobiDB-lite"/>
    </source>
</evidence>
<keyword evidence="3" id="KW-1185">Reference proteome</keyword>
<dbReference type="AlphaFoldDB" id="A0A5J4N9I6"/>
<feature type="region of interest" description="Disordered" evidence="1">
    <location>
        <begin position="1"/>
        <end position="121"/>
    </location>
</feature>
<feature type="compositionally biased region" description="Basic and acidic residues" evidence="1">
    <location>
        <begin position="105"/>
        <end position="115"/>
    </location>
</feature>
<evidence type="ECO:0000313" key="2">
    <source>
        <dbReference type="EMBL" id="KAA3672224.1"/>
    </source>
</evidence>
<evidence type="ECO:0000313" key="3">
    <source>
        <dbReference type="Proteomes" id="UP000324629"/>
    </source>
</evidence>
<dbReference type="EMBL" id="QNGE01005178">
    <property type="protein sequence ID" value="KAA3672224.1"/>
    <property type="molecule type" value="Genomic_DNA"/>
</dbReference>
<proteinExistence type="predicted"/>
<protein>
    <submittedName>
        <fullName evidence="2">Uncharacterized protein</fullName>
    </submittedName>
</protein>
<feature type="region of interest" description="Disordered" evidence="1">
    <location>
        <begin position="209"/>
        <end position="294"/>
    </location>
</feature>
<name>A0A5J4N9I6_9TREM</name>
<feature type="compositionally biased region" description="Acidic residues" evidence="1">
    <location>
        <begin position="1"/>
        <end position="12"/>
    </location>
</feature>
<feature type="compositionally biased region" description="Polar residues" evidence="1">
    <location>
        <begin position="65"/>
        <end position="94"/>
    </location>
</feature>
<reference evidence="2 3" key="1">
    <citation type="journal article" date="2019" name="Gigascience">
        <title>Whole-genome sequence of the oriental lung fluke Paragonimus westermani.</title>
        <authorList>
            <person name="Oey H."/>
            <person name="Zakrzewski M."/>
            <person name="Narain K."/>
            <person name="Devi K.R."/>
            <person name="Agatsuma T."/>
            <person name="Nawaratna S."/>
            <person name="Gobert G.N."/>
            <person name="Jones M.K."/>
            <person name="Ragan M.A."/>
            <person name="McManus D.P."/>
            <person name="Krause L."/>
        </authorList>
    </citation>
    <scope>NUCLEOTIDE SEQUENCE [LARGE SCALE GENOMIC DNA]</scope>
    <source>
        <strain evidence="2 3">IND2009</strain>
    </source>
</reference>
<feature type="compositionally biased region" description="Polar residues" evidence="1">
    <location>
        <begin position="232"/>
        <end position="254"/>
    </location>
</feature>
<accession>A0A5J4N9I6</accession>
<dbReference type="Proteomes" id="UP000324629">
    <property type="component" value="Unassembled WGS sequence"/>
</dbReference>
<feature type="compositionally biased region" description="Basic and acidic residues" evidence="1">
    <location>
        <begin position="277"/>
        <end position="294"/>
    </location>
</feature>
<gene>
    <name evidence="2" type="ORF">DEA37_0004788</name>
</gene>
<sequence length="294" mass="31421">MLDSSSSEDEDTNAGFGGYSKNPTSSSSSNPRGLPARTQTYQRGPTSAPPGPAGSGILPEHQRSANKNVNASAGNTTPYRNVPSNPPISHTSGPNEAACGVSKSCQHDSYDERPSVRRSQRHATADARFIEVTELQFYHTRMVRSRCDSSYHGSMDAAIYSLYMRLRTQQSISGGVNDEEDLSVSTVSLHSPIARTQSIHATNAHMSSTYSVTSSSSGGGAGIPPASVASGTGQFSNSPHHAQKISTSSSIQSHMQDDLGSTHGQVVPMSKDPAALELEKTEREEQERRRTLQL</sequence>